<dbReference type="Proteomes" id="UP000037185">
    <property type="component" value="Unassembled WGS sequence"/>
</dbReference>
<proteinExistence type="predicted"/>
<evidence type="ECO:0000313" key="2">
    <source>
        <dbReference type="Proteomes" id="UP000037185"/>
    </source>
</evidence>
<keyword evidence="2" id="KW-1185">Reference proteome</keyword>
<sequence length="122" mass="13351">MTGGERVGHGSPQRYAEAFLRAVRPALEDFPVCRGARLESLDVEYLTDDREAEGALRAICAVAAVTFRGCRFSYRRGIWPSAHPASTAAAIYATVLEERLLTRPRPPRVSGTDPAIEPPVEL</sequence>
<evidence type="ECO:0000313" key="1">
    <source>
        <dbReference type="EMBL" id="KNE83549.1"/>
    </source>
</evidence>
<gene>
    <name evidence="1" type="ORF">ADZ36_04160</name>
</gene>
<name>A0ACC4WG13_STRFR</name>
<reference evidence="1" key="1">
    <citation type="submission" date="2015-07" db="EMBL/GenBank/DDBJ databases">
        <title>Draft genome sequence of Streptomyces fradiae, a resistant strain to nitron-oligomycin.</title>
        <authorList>
            <person name="Vatlin A.A."/>
            <person name="Bekker O.B."/>
            <person name="Danilenko V.N."/>
        </authorList>
    </citation>
    <scope>NUCLEOTIDE SEQUENCE</scope>
    <source>
        <strain evidence="1">Olg1-1</strain>
    </source>
</reference>
<organism evidence="1 2">
    <name type="scientific">Streptomyces fradiae</name>
    <name type="common">Streptomyces roseoflavus</name>
    <dbReference type="NCBI Taxonomy" id="1906"/>
    <lineage>
        <taxon>Bacteria</taxon>
        <taxon>Bacillati</taxon>
        <taxon>Actinomycetota</taxon>
        <taxon>Actinomycetes</taxon>
        <taxon>Kitasatosporales</taxon>
        <taxon>Streptomycetaceae</taxon>
        <taxon>Streptomyces</taxon>
    </lineage>
</organism>
<dbReference type="EMBL" id="LGSP01000005">
    <property type="protein sequence ID" value="KNE83549.1"/>
    <property type="molecule type" value="Genomic_DNA"/>
</dbReference>
<accession>A0ACC4WG13</accession>
<protein>
    <submittedName>
        <fullName evidence="1">Uncharacterized protein</fullName>
    </submittedName>
</protein>
<comment type="caution">
    <text evidence="1">The sequence shown here is derived from an EMBL/GenBank/DDBJ whole genome shotgun (WGS) entry which is preliminary data.</text>
</comment>